<evidence type="ECO:0000256" key="1">
    <source>
        <dbReference type="ARBA" id="ARBA00008520"/>
    </source>
</evidence>
<dbReference type="Proteomes" id="UP001597295">
    <property type="component" value="Unassembled WGS sequence"/>
</dbReference>
<evidence type="ECO:0000256" key="2">
    <source>
        <dbReference type="ARBA" id="ARBA00022729"/>
    </source>
</evidence>
<evidence type="ECO:0000313" key="4">
    <source>
        <dbReference type="EMBL" id="MFD2264767.1"/>
    </source>
</evidence>
<feature type="signal peptide" evidence="3">
    <location>
        <begin position="1"/>
        <end position="27"/>
    </location>
</feature>
<dbReference type="EMBL" id="JBHUIP010000014">
    <property type="protein sequence ID" value="MFD2264767.1"/>
    <property type="molecule type" value="Genomic_DNA"/>
</dbReference>
<proteinExistence type="inferred from homology"/>
<dbReference type="Gene3D" id="3.40.190.10">
    <property type="entry name" value="Periplasmic binding protein-like II"/>
    <property type="match status" value="2"/>
</dbReference>
<organism evidence="4 5">
    <name type="scientific">Lacibacterium aquatile</name>
    <dbReference type="NCBI Taxonomy" id="1168082"/>
    <lineage>
        <taxon>Bacteria</taxon>
        <taxon>Pseudomonadati</taxon>
        <taxon>Pseudomonadota</taxon>
        <taxon>Alphaproteobacteria</taxon>
        <taxon>Rhodospirillales</taxon>
        <taxon>Rhodospirillaceae</taxon>
    </lineage>
</organism>
<dbReference type="SUPFAM" id="SSF53850">
    <property type="entry name" value="Periplasmic binding protein-like II"/>
    <property type="match status" value="1"/>
</dbReference>
<dbReference type="PANTHER" id="PTHR30006">
    <property type="entry name" value="THIAMINE-BINDING PERIPLASMIC PROTEIN-RELATED"/>
    <property type="match status" value="1"/>
</dbReference>
<name>A0ABW5DUK9_9PROT</name>
<comment type="similarity">
    <text evidence="1">Belongs to the bacterial solute-binding protein 1 family.</text>
</comment>
<keyword evidence="2 3" id="KW-0732">Signal</keyword>
<gene>
    <name evidence="4" type="ORF">ACFSM5_17815</name>
</gene>
<evidence type="ECO:0000256" key="3">
    <source>
        <dbReference type="SAM" id="SignalP"/>
    </source>
</evidence>
<protein>
    <submittedName>
        <fullName evidence="4">Extracellular solute-binding protein</fullName>
    </submittedName>
</protein>
<dbReference type="InterPro" id="IPR006059">
    <property type="entry name" value="SBP"/>
</dbReference>
<sequence>MRVVKRINALVLTGLALWLIGTSIAGAAEVNVYSARHYPSDQAIYDQFSKDTGIKVNVVEGDVNGLSQRLQREGTASPADLFITVDAANLQRVKAKDLTQPIESATVNEVVPANLRDADNHWTTISLRARVIAYAIAKVKPDEIKAYEDLADAKWKGKVLARTSNHPYNVGLIASLIAANGPEKTEDWAKAVTGNMARKPQGGDVDQLAALAVGEGAVALTNTYYYARLKGSDKAEDRAIADKVGLIFPNQDGRGVHVNVSGVALTKGSPNKANAIKFIDYLLSPTAQEAMATKGTSEFPVRAGVPQPAGLPALSTLKVDPLPLTKLGELQADAVKLADRAGWR</sequence>
<comment type="caution">
    <text evidence="4">The sequence shown here is derived from an EMBL/GenBank/DDBJ whole genome shotgun (WGS) entry which is preliminary data.</text>
</comment>
<dbReference type="Pfam" id="PF13416">
    <property type="entry name" value="SBP_bac_8"/>
    <property type="match status" value="1"/>
</dbReference>
<feature type="chain" id="PRO_5046951939" evidence="3">
    <location>
        <begin position="28"/>
        <end position="344"/>
    </location>
</feature>
<accession>A0ABW5DUK9</accession>
<dbReference type="InterPro" id="IPR026045">
    <property type="entry name" value="Ferric-bd"/>
</dbReference>
<dbReference type="RefSeq" id="WP_379877890.1">
    <property type="nucleotide sequence ID" value="NZ_JBHUIP010000014.1"/>
</dbReference>
<dbReference type="PIRSF" id="PIRSF002825">
    <property type="entry name" value="CfbpA"/>
    <property type="match status" value="1"/>
</dbReference>
<dbReference type="PANTHER" id="PTHR30006:SF15">
    <property type="entry name" value="IRON-UTILIZATION PERIPLASMIC PROTEIN"/>
    <property type="match status" value="1"/>
</dbReference>
<evidence type="ECO:0000313" key="5">
    <source>
        <dbReference type="Proteomes" id="UP001597295"/>
    </source>
</evidence>
<reference evidence="5" key="1">
    <citation type="journal article" date="2019" name="Int. J. Syst. Evol. Microbiol.">
        <title>The Global Catalogue of Microorganisms (GCM) 10K type strain sequencing project: providing services to taxonomists for standard genome sequencing and annotation.</title>
        <authorList>
            <consortium name="The Broad Institute Genomics Platform"/>
            <consortium name="The Broad Institute Genome Sequencing Center for Infectious Disease"/>
            <person name="Wu L."/>
            <person name="Ma J."/>
        </authorList>
    </citation>
    <scope>NUCLEOTIDE SEQUENCE [LARGE SCALE GENOMIC DNA]</scope>
    <source>
        <strain evidence="5">CGMCC 1.19062</strain>
    </source>
</reference>
<keyword evidence="5" id="KW-1185">Reference proteome</keyword>